<dbReference type="SUPFAM" id="SSF52799">
    <property type="entry name" value="(Phosphotyrosine protein) phosphatases II"/>
    <property type="match status" value="1"/>
</dbReference>
<sequence>MSQSLSTALNPTTSTTLTTPLAKHAAQNEAQRQNVQIVDAHTTPDQIAQAAENVPVPIILAEEEQPVEGVFQNVVNFRDVGRGFNEDSGKSYMKTGNLFRSGRLDDATTKDLELLTAKYGIKTVVDLRSETEGKMGEDLVNTFPASAINEQTNIAELIKVGDGAVVTAKAEPMQLHSDGDTGGEDVQRVTYYINFAGRKFRRHSVWKPLRLKTKLKVIALMAMNQKPRVIELVGQSVIEPRGLLGLNKDFVDYCGAEIVQALRLLSNPAHYPLLVHCTQGKDRTGLVIALALRCAKIPESYIIKDYARTQEGLARQRDVMVEEMRKTGLDPSFCDAPPNVIKQTLEYIRQKYGSEEAYLEKWGFGWAEQKKVMACLVRQDVDDLEGLDGETVNKCDD</sequence>
<organism evidence="2 3">
    <name type="scientific">Spizellomyces punctatus (strain DAOM BR117)</name>
    <dbReference type="NCBI Taxonomy" id="645134"/>
    <lineage>
        <taxon>Eukaryota</taxon>
        <taxon>Fungi</taxon>
        <taxon>Fungi incertae sedis</taxon>
        <taxon>Chytridiomycota</taxon>
        <taxon>Chytridiomycota incertae sedis</taxon>
        <taxon>Chytridiomycetes</taxon>
        <taxon>Spizellomycetales</taxon>
        <taxon>Spizellomycetaceae</taxon>
        <taxon>Spizellomyces</taxon>
    </lineage>
</organism>
<feature type="domain" description="Tyrosine specific protein phosphatases" evidence="1">
    <location>
        <begin position="256"/>
        <end position="328"/>
    </location>
</feature>
<dbReference type="InterPro" id="IPR026893">
    <property type="entry name" value="Tyr/Ser_Pase_IphP-type"/>
</dbReference>
<evidence type="ECO:0000313" key="3">
    <source>
        <dbReference type="Proteomes" id="UP000053201"/>
    </source>
</evidence>
<dbReference type="EMBL" id="KQ257455">
    <property type="protein sequence ID" value="KND00577.1"/>
    <property type="molecule type" value="Genomic_DNA"/>
</dbReference>
<dbReference type="InterPro" id="IPR000387">
    <property type="entry name" value="Tyr_Pase_dom"/>
</dbReference>
<dbReference type="GO" id="GO:0004721">
    <property type="term" value="F:phosphoprotein phosphatase activity"/>
    <property type="evidence" value="ECO:0007669"/>
    <property type="project" value="InterPro"/>
</dbReference>
<reference evidence="2 3" key="1">
    <citation type="submission" date="2009-08" db="EMBL/GenBank/DDBJ databases">
        <title>The Genome Sequence of Spizellomyces punctatus strain DAOM BR117.</title>
        <authorList>
            <consortium name="The Broad Institute Genome Sequencing Platform"/>
            <person name="Russ C."/>
            <person name="Cuomo C."/>
            <person name="Shea T."/>
            <person name="Young S.K."/>
            <person name="Zeng Q."/>
            <person name="Koehrsen M."/>
            <person name="Haas B."/>
            <person name="Borodovsky M."/>
            <person name="Guigo R."/>
            <person name="Alvarado L."/>
            <person name="Berlin A."/>
            <person name="Bochicchio J."/>
            <person name="Borenstein D."/>
            <person name="Chapman S."/>
            <person name="Chen Z."/>
            <person name="Engels R."/>
            <person name="Freedman E."/>
            <person name="Gellesch M."/>
            <person name="Goldberg J."/>
            <person name="Griggs A."/>
            <person name="Gujja S."/>
            <person name="Heiman D."/>
            <person name="Hepburn T."/>
            <person name="Howarth C."/>
            <person name="Jen D."/>
            <person name="Larson L."/>
            <person name="Lewis B."/>
            <person name="Mehta T."/>
            <person name="Park D."/>
            <person name="Pearson M."/>
            <person name="Roberts A."/>
            <person name="Saif S."/>
            <person name="Shenoy N."/>
            <person name="Sisk P."/>
            <person name="Stolte C."/>
            <person name="Sykes S."/>
            <person name="Thomson T."/>
            <person name="Walk T."/>
            <person name="White J."/>
            <person name="Yandava C."/>
            <person name="Burger G."/>
            <person name="Gray M.W."/>
            <person name="Holland P.W.H."/>
            <person name="King N."/>
            <person name="Lang F.B.F."/>
            <person name="Roger A.J."/>
            <person name="Ruiz-Trillo I."/>
            <person name="Lander E."/>
            <person name="Nusbaum C."/>
        </authorList>
    </citation>
    <scope>NUCLEOTIDE SEQUENCE [LARGE SCALE GENOMIC DNA]</scope>
    <source>
        <strain evidence="2 3">DAOM BR117</strain>
    </source>
</reference>
<dbReference type="STRING" id="645134.A0A0L0HHM3"/>
<name>A0A0L0HHM3_SPIPD</name>
<keyword evidence="3" id="KW-1185">Reference proteome</keyword>
<dbReference type="PANTHER" id="PTHR31126:SF1">
    <property type="entry name" value="TYROSINE SPECIFIC PROTEIN PHOSPHATASES DOMAIN-CONTAINING PROTEIN"/>
    <property type="match status" value="1"/>
</dbReference>
<evidence type="ECO:0000313" key="2">
    <source>
        <dbReference type="EMBL" id="KND00577.1"/>
    </source>
</evidence>
<dbReference type="PROSITE" id="PS50056">
    <property type="entry name" value="TYR_PHOSPHATASE_2"/>
    <property type="match status" value="1"/>
</dbReference>
<dbReference type="Pfam" id="PF13350">
    <property type="entry name" value="Y_phosphatase3"/>
    <property type="match status" value="1"/>
</dbReference>
<dbReference type="PANTHER" id="PTHR31126">
    <property type="entry name" value="TYROSINE-PROTEIN PHOSPHATASE"/>
    <property type="match status" value="1"/>
</dbReference>
<dbReference type="eggNOG" id="ENOG502S8V4">
    <property type="taxonomic scope" value="Eukaryota"/>
</dbReference>
<gene>
    <name evidence="2" type="ORF">SPPG_03701</name>
</gene>
<dbReference type="GeneID" id="27687199"/>
<dbReference type="RefSeq" id="XP_016608616.1">
    <property type="nucleotide sequence ID" value="XM_016751956.1"/>
</dbReference>
<evidence type="ECO:0000259" key="1">
    <source>
        <dbReference type="PROSITE" id="PS50056"/>
    </source>
</evidence>
<proteinExistence type="predicted"/>
<dbReference type="InParanoid" id="A0A0L0HHM3"/>
<dbReference type="Proteomes" id="UP000053201">
    <property type="component" value="Unassembled WGS sequence"/>
</dbReference>
<accession>A0A0L0HHM3</accession>
<dbReference type="OrthoDB" id="9988524at2759"/>
<dbReference type="PROSITE" id="PS00383">
    <property type="entry name" value="TYR_PHOSPHATASE_1"/>
    <property type="match status" value="1"/>
</dbReference>
<dbReference type="OMA" id="LSWWDFF"/>
<dbReference type="VEuPathDB" id="FungiDB:SPPG_03701"/>
<dbReference type="InterPro" id="IPR016130">
    <property type="entry name" value="Tyr_Pase_AS"/>
</dbReference>
<dbReference type="InterPro" id="IPR029021">
    <property type="entry name" value="Prot-tyrosine_phosphatase-like"/>
</dbReference>
<dbReference type="AlphaFoldDB" id="A0A0L0HHM3"/>
<protein>
    <recommendedName>
        <fullName evidence="1">Tyrosine specific protein phosphatases domain-containing protein</fullName>
    </recommendedName>
</protein>
<dbReference type="Gene3D" id="3.90.190.10">
    <property type="entry name" value="Protein tyrosine phosphatase superfamily"/>
    <property type="match status" value="1"/>
</dbReference>